<organism evidence="1 2">
    <name type="scientific">Clostridium beijerinckii</name>
    <name type="common">Clostridium MP</name>
    <dbReference type="NCBI Taxonomy" id="1520"/>
    <lineage>
        <taxon>Bacteria</taxon>
        <taxon>Bacillati</taxon>
        <taxon>Bacillota</taxon>
        <taxon>Clostridia</taxon>
        <taxon>Eubacteriales</taxon>
        <taxon>Clostridiaceae</taxon>
        <taxon>Clostridium</taxon>
    </lineage>
</organism>
<evidence type="ECO:0000313" key="1">
    <source>
        <dbReference type="EMBL" id="OOM58319.1"/>
    </source>
</evidence>
<evidence type="ECO:0000313" key="2">
    <source>
        <dbReference type="Proteomes" id="UP000190973"/>
    </source>
</evidence>
<protein>
    <submittedName>
        <fullName evidence="1">Uncharacterized protein</fullName>
    </submittedName>
</protein>
<accession>A0A1S8RYZ6</accession>
<comment type="caution">
    <text evidence="1">The sequence shown here is derived from an EMBL/GenBank/DDBJ whole genome shotgun (WGS) entry which is preliminary data.</text>
</comment>
<name>A0A1S8RYZ6_CLOBE</name>
<proteinExistence type="predicted"/>
<gene>
    <name evidence="1" type="ORF">CLBCK_40620</name>
</gene>
<dbReference type="EMBL" id="LZZI01000104">
    <property type="protein sequence ID" value="OOM58319.1"/>
    <property type="molecule type" value="Genomic_DNA"/>
</dbReference>
<sequence>MVYVINMLYDNKRKANFSLYCYIILMKDKSISFKLANFKLPIIRGMG</sequence>
<reference evidence="1 2" key="1">
    <citation type="submission" date="2016-05" db="EMBL/GenBank/DDBJ databases">
        <title>Microbial solvent formation.</title>
        <authorList>
            <person name="Poehlein A."/>
            <person name="Montoya Solano J.D."/>
            <person name="Flitsch S."/>
            <person name="Krabben P."/>
            <person name="Duerre P."/>
            <person name="Daniel R."/>
        </authorList>
    </citation>
    <scope>NUCLEOTIDE SEQUENCE [LARGE SCALE GENOMIC DNA]</scope>
    <source>
        <strain evidence="1 2">DSM 53</strain>
    </source>
</reference>
<dbReference type="AlphaFoldDB" id="A0A1S8RYZ6"/>
<dbReference type="Proteomes" id="UP000190973">
    <property type="component" value="Unassembled WGS sequence"/>
</dbReference>